<feature type="transmembrane region" description="Helical" evidence="1">
    <location>
        <begin position="301"/>
        <end position="321"/>
    </location>
</feature>
<feature type="transmembrane region" description="Helical" evidence="1">
    <location>
        <begin position="178"/>
        <end position="196"/>
    </location>
</feature>
<feature type="transmembrane region" description="Helical" evidence="1">
    <location>
        <begin position="202"/>
        <end position="223"/>
    </location>
</feature>
<feature type="transmembrane region" description="Helical" evidence="1">
    <location>
        <begin position="255"/>
        <end position="272"/>
    </location>
</feature>
<feature type="transmembrane region" description="Helical" evidence="1">
    <location>
        <begin position="416"/>
        <end position="433"/>
    </location>
</feature>
<dbReference type="EMBL" id="CACVAX010000059">
    <property type="protein sequence ID" value="CAA6821730.1"/>
    <property type="molecule type" value="Genomic_DNA"/>
</dbReference>
<proteinExistence type="predicted"/>
<feature type="transmembrane region" description="Helical" evidence="1">
    <location>
        <begin position="392"/>
        <end position="410"/>
    </location>
</feature>
<feature type="transmembrane region" description="Helical" evidence="1">
    <location>
        <begin position="277"/>
        <end position="295"/>
    </location>
</feature>
<dbReference type="InterPro" id="IPR019286">
    <property type="entry name" value="DUF2339_TM"/>
</dbReference>
<feature type="transmembrane region" description="Helical" evidence="1">
    <location>
        <begin position="463"/>
        <end position="482"/>
    </location>
</feature>
<feature type="transmembrane region" description="Helical" evidence="1">
    <location>
        <begin position="530"/>
        <end position="551"/>
    </location>
</feature>
<gene>
    <name evidence="2" type="ORF">HELGO_WM1796</name>
</gene>
<dbReference type="AlphaFoldDB" id="A0A6S6TY52"/>
<sequence>MDFVILGVFILLIVIIMKISSLSTRLKVMEKLLEKALFEKSEKQINTVRKALESKKNIKKETIKKESIQNPKKLSLLEIDEVKEELKQNQSQSVTLFDKYKEKFQENSFEELLFGNILLKIGIIAFILGVGFFLKYSIDKDWIPIWGRVFIGILLGISMLITGIKMVQNRHKLFSETLFGGGIAILYLSVFAAFALEGFNFISVYPAFIAMIIITILAGIISVQFNAKSTAIFGLIGGFATPFLLNTGLDNYVGLLTYMLMLNFGILFISIYKKWSLLSWMAFIITSLTVLLSVWETNNNFLILVFLYTAFFLIYSIVPFVNEIREKEQSLNVSFVFLFWMNFIVTMASYSGLFIHYKIDSLYYAVITILLAAYLLLYAFTLTKKNVLLKNLFYIVLAQALALLLITPVFIFEGNYLTLFWAIESLMLIWIATKSKEGTYGIFAFFGFAITVFRYLVFDVFYYLETLVFTSFFVIGAFFMAYKLLENSNLDFKYVQNQVIKSIILVTGVGLLFLFLNVELYHLIKLSHPLAIKFALTLLWITFGIVLFVYGIIKDIEVVKLVGTGLIILAILKAFFVDLANLNSLYRIVLFLILGIILFGLSYFYENKTTKERNK</sequence>
<feature type="transmembrane region" description="Helical" evidence="1">
    <location>
        <begin position="440"/>
        <end position="457"/>
    </location>
</feature>
<keyword evidence="1" id="KW-0812">Transmembrane</keyword>
<dbReference type="Pfam" id="PF10101">
    <property type="entry name" value="DUF2339"/>
    <property type="match status" value="2"/>
</dbReference>
<dbReference type="PANTHER" id="PTHR38434:SF1">
    <property type="entry name" value="BLL2549 PROTEIN"/>
    <property type="match status" value="1"/>
</dbReference>
<dbReference type="PANTHER" id="PTHR38434">
    <property type="entry name" value="BLL2549 PROTEIN"/>
    <property type="match status" value="1"/>
</dbReference>
<reference evidence="2" key="1">
    <citation type="submission" date="2020-01" db="EMBL/GenBank/DDBJ databases">
        <authorList>
            <person name="Meier V. D."/>
            <person name="Meier V D."/>
        </authorList>
    </citation>
    <scope>NUCLEOTIDE SEQUENCE</scope>
    <source>
        <strain evidence="2">HLG_WM_MAG_04</strain>
    </source>
</reference>
<feature type="transmembrane region" description="Helical" evidence="1">
    <location>
        <begin position="361"/>
        <end position="380"/>
    </location>
</feature>
<feature type="transmembrane region" description="Helical" evidence="1">
    <location>
        <begin position="6"/>
        <end position="26"/>
    </location>
</feature>
<feature type="transmembrane region" description="Helical" evidence="1">
    <location>
        <begin position="333"/>
        <end position="355"/>
    </location>
</feature>
<evidence type="ECO:0000256" key="1">
    <source>
        <dbReference type="SAM" id="Phobius"/>
    </source>
</evidence>
<accession>A0A6S6TY52</accession>
<feature type="transmembrane region" description="Helical" evidence="1">
    <location>
        <begin position="112"/>
        <end position="133"/>
    </location>
</feature>
<keyword evidence="1" id="KW-0472">Membrane</keyword>
<organism evidence="2">
    <name type="scientific">uncultured Sulfurovum sp</name>
    <dbReference type="NCBI Taxonomy" id="269237"/>
    <lineage>
        <taxon>Bacteria</taxon>
        <taxon>Pseudomonadati</taxon>
        <taxon>Campylobacterota</taxon>
        <taxon>Epsilonproteobacteria</taxon>
        <taxon>Campylobacterales</taxon>
        <taxon>Sulfurovaceae</taxon>
        <taxon>Sulfurovum</taxon>
        <taxon>environmental samples</taxon>
    </lineage>
</organism>
<evidence type="ECO:0008006" key="3">
    <source>
        <dbReference type="Google" id="ProtNLM"/>
    </source>
</evidence>
<name>A0A6S6TY52_9BACT</name>
<evidence type="ECO:0000313" key="2">
    <source>
        <dbReference type="EMBL" id="CAA6821730.1"/>
    </source>
</evidence>
<feature type="transmembrane region" description="Helical" evidence="1">
    <location>
        <begin position="503"/>
        <end position="524"/>
    </location>
</feature>
<feature type="transmembrane region" description="Helical" evidence="1">
    <location>
        <begin position="145"/>
        <end position="166"/>
    </location>
</feature>
<feature type="transmembrane region" description="Helical" evidence="1">
    <location>
        <begin position="230"/>
        <end position="249"/>
    </location>
</feature>
<protein>
    <recommendedName>
        <fullName evidence="3">DUF2339 domain-containing protein</fullName>
    </recommendedName>
</protein>
<feature type="transmembrane region" description="Helical" evidence="1">
    <location>
        <begin position="558"/>
        <end position="579"/>
    </location>
</feature>
<feature type="transmembrane region" description="Helical" evidence="1">
    <location>
        <begin position="585"/>
        <end position="605"/>
    </location>
</feature>
<keyword evidence="1" id="KW-1133">Transmembrane helix</keyword>